<dbReference type="Proteomes" id="UP000315344">
    <property type="component" value="Unassembled WGS sequence"/>
</dbReference>
<evidence type="ECO:0000313" key="1">
    <source>
        <dbReference type="EMBL" id="TKW67760.1"/>
    </source>
</evidence>
<dbReference type="EMBL" id="VAFL01000003">
    <property type="protein sequence ID" value="TKW67760.1"/>
    <property type="molecule type" value="Genomic_DNA"/>
</dbReference>
<accession>A0A533ICE8</accession>
<reference evidence="1 2" key="1">
    <citation type="journal article" date="2017" name="Nat. Commun.">
        <title>In situ click chemistry generation of cyclooxygenase-2 inhibitors.</title>
        <authorList>
            <person name="Bhardwaj A."/>
            <person name="Kaur J."/>
            <person name="Wuest M."/>
            <person name="Wuest F."/>
        </authorList>
    </citation>
    <scope>NUCLEOTIDE SEQUENCE [LARGE SCALE GENOMIC DNA]</scope>
    <source>
        <strain evidence="1">S2_012_000_R3_94</strain>
    </source>
</reference>
<dbReference type="InterPro" id="IPR029044">
    <property type="entry name" value="Nucleotide-diphossugar_trans"/>
</dbReference>
<comment type="caution">
    <text evidence="1">The sequence shown here is derived from an EMBL/GenBank/DDBJ whole genome shotgun (WGS) entry which is preliminary data.</text>
</comment>
<dbReference type="AlphaFoldDB" id="A0A533ICE8"/>
<gene>
    <name evidence="1" type="ORF">DI616_05460</name>
</gene>
<keyword evidence="1" id="KW-0808">Transferase</keyword>
<name>A0A533ICE8_PARDE</name>
<sequence>MKQIICIKWGTKYGPEYVNRFYNMVARNITPPFRVICFTDDGTGFHPDIVVRPLPEPDFVMPKNTPGKWPKSQLWGDLGDITGTVLFMDLDIIITGNIDGFFEYGDPSDTITAKNPNTPFERMAQTSIYRMQVGTLKPMQDVFRADPQAAADKYRYEQRFVTHNAPGGVKFWPRGWVSHFRLHCIPPFPLNYMIPPRIPKGTKVVIFAGHLNPDDAVLGQWSKHDPVRTPGDHLKATFDGRRRESLSKHLRHFYLPATWIADKWR</sequence>
<dbReference type="SUPFAM" id="SSF53448">
    <property type="entry name" value="Nucleotide-diphospho-sugar transferases"/>
    <property type="match status" value="1"/>
</dbReference>
<evidence type="ECO:0000313" key="2">
    <source>
        <dbReference type="Proteomes" id="UP000315344"/>
    </source>
</evidence>
<protein>
    <submittedName>
        <fullName evidence="1">Glycosyl transferase</fullName>
    </submittedName>
</protein>
<organism evidence="1 2">
    <name type="scientific">Paracoccus denitrificans</name>
    <dbReference type="NCBI Taxonomy" id="266"/>
    <lineage>
        <taxon>Bacteria</taxon>
        <taxon>Pseudomonadati</taxon>
        <taxon>Pseudomonadota</taxon>
        <taxon>Alphaproteobacteria</taxon>
        <taxon>Rhodobacterales</taxon>
        <taxon>Paracoccaceae</taxon>
        <taxon>Paracoccus</taxon>
    </lineage>
</organism>
<dbReference type="GO" id="GO:0016740">
    <property type="term" value="F:transferase activity"/>
    <property type="evidence" value="ECO:0007669"/>
    <property type="project" value="UniProtKB-KW"/>
</dbReference>
<proteinExistence type="predicted"/>